<dbReference type="PANTHER" id="PTHR44176">
    <property type="entry name" value="DNAJ HOMOLOG SUBFAMILY C MEMBER 25"/>
    <property type="match status" value="1"/>
</dbReference>
<dbReference type="CDD" id="cd06257">
    <property type="entry name" value="DnaJ"/>
    <property type="match status" value="1"/>
</dbReference>
<dbReference type="EMBL" id="OZ019895">
    <property type="protein sequence ID" value="CAK9220820.1"/>
    <property type="molecule type" value="Genomic_DNA"/>
</dbReference>
<keyword evidence="5" id="KW-0143">Chaperone</keyword>
<sequence length="300" mass="35118">MAAPMCSTTTALLLLIFLLLPAAVISIYCGDDDCYDLLGLTQAATPSDIKKAYYKLSLKYHPDKNPDPNAQPIFLKISNAYEILKDDVKREQYDYAVAHPDQFFYNTARYYQAYYGPQADLRAVLVGLLLVLSGFQYLNEHLRYRQIVAMVKQTPAYKNKMKALELEHSQAGSNKKKGSKNKIRTDDQLEISKELELQITGAEKPSLWRLLGIRFILLPYTIGKLATWQGWWIWRYWIKKKSYTWEDAAFLTCSYLAIPNSVWNSMSDERREEMVERRLWIRSNLEEYRAELRKEARRRR</sequence>
<dbReference type="PROSITE" id="PS50076">
    <property type="entry name" value="DNAJ_2"/>
    <property type="match status" value="1"/>
</dbReference>
<dbReference type="PRINTS" id="PR00625">
    <property type="entry name" value="JDOMAIN"/>
</dbReference>
<evidence type="ECO:0000256" key="6">
    <source>
        <dbReference type="SAM" id="SignalP"/>
    </source>
</evidence>
<dbReference type="SUPFAM" id="SSF46565">
    <property type="entry name" value="Chaperone J-domain"/>
    <property type="match status" value="1"/>
</dbReference>
<proteinExistence type="predicted"/>
<feature type="domain" description="J" evidence="7">
    <location>
        <begin position="33"/>
        <end position="97"/>
    </location>
</feature>
<dbReference type="PANTHER" id="PTHR44176:SF1">
    <property type="entry name" value="DNAJ HOMOLOG SUBFAMILY C MEMBER 25"/>
    <property type="match status" value="1"/>
</dbReference>
<feature type="chain" id="PRO_5046851562" description="J domain-containing protein" evidence="6">
    <location>
        <begin position="27"/>
        <end position="300"/>
    </location>
</feature>
<keyword evidence="2" id="KW-0812">Transmembrane</keyword>
<feature type="signal peptide" evidence="6">
    <location>
        <begin position="1"/>
        <end position="26"/>
    </location>
</feature>
<dbReference type="SMART" id="SM00271">
    <property type="entry name" value="DnaJ"/>
    <property type="match status" value="1"/>
</dbReference>
<evidence type="ECO:0000256" key="5">
    <source>
        <dbReference type="ARBA" id="ARBA00023186"/>
    </source>
</evidence>
<keyword evidence="3" id="KW-1133">Transmembrane helix</keyword>
<protein>
    <recommendedName>
        <fullName evidence="7">J domain-containing protein</fullName>
    </recommendedName>
</protein>
<dbReference type="Proteomes" id="UP001497512">
    <property type="component" value="Chromosome 3"/>
</dbReference>
<keyword evidence="9" id="KW-1185">Reference proteome</keyword>
<keyword evidence="4" id="KW-0472">Membrane</keyword>
<keyword evidence="6" id="KW-0732">Signal</keyword>
<evidence type="ECO:0000313" key="8">
    <source>
        <dbReference type="EMBL" id="CAK9220820.1"/>
    </source>
</evidence>
<name>A0ABP0UKS6_9BRYO</name>
<comment type="subcellular location">
    <subcellularLocation>
        <location evidence="1">Membrane</location>
        <topology evidence="1">Multi-pass membrane protein</topology>
    </subcellularLocation>
</comment>
<reference evidence="8" key="1">
    <citation type="submission" date="2024-02" db="EMBL/GenBank/DDBJ databases">
        <authorList>
            <consortium name="ELIXIR-Norway"/>
            <consortium name="Elixir Norway"/>
        </authorList>
    </citation>
    <scope>NUCLEOTIDE SEQUENCE</scope>
</reference>
<evidence type="ECO:0000259" key="7">
    <source>
        <dbReference type="PROSITE" id="PS50076"/>
    </source>
</evidence>
<evidence type="ECO:0000313" key="9">
    <source>
        <dbReference type="Proteomes" id="UP001497512"/>
    </source>
</evidence>
<evidence type="ECO:0000256" key="3">
    <source>
        <dbReference type="ARBA" id="ARBA00022989"/>
    </source>
</evidence>
<organism evidence="8 9">
    <name type="scientific">Sphagnum troendelagicum</name>
    <dbReference type="NCBI Taxonomy" id="128251"/>
    <lineage>
        <taxon>Eukaryota</taxon>
        <taxon>Viridiplantae</taxon>
        <taxon>Streptophyta</taxon>
        <taxon>Embryophyta</taxon>
        <taxon>Bryophyta</taxon>
        <taxon>Sphagnophytina</taxon>
        <taxon>Sphagnopsida</taxon>
        <taxon>Sphagnales</taxon>
        <taxon>Sphagnaceae</taxon>
        <taxon>Sphagnum</taxon>
    </lineage>
</organism>
<evidence type="ECO:0000256" key="4">
    <source>
        <dbReference type="ARBA" id="ARBA00023136"/>
    </source>
</evidence>
<evidence type="ECO:0000256" key="1">
    <source>
        <dbReference type="ARBA" id="ARBA00004141"/>
    </source>
</evidence>
<evidence type="ECO:0000256" key="2">
    <source>
        <dbReference type="ARBA" id="ARBA00022692"/>
    </source>
</evidence>
<dbReference type="Gene3D" id="1.10.287.110">
    <property type="entry name" value="DnaJ domain"/>
    <property type="match status" value="1"/>
</dbReference>
<dbReference type="InterPro" id="IPR001623">
    <property type="entry name" value="DnaJ_domain"/>
</dbReference>
<gene>
    <name evidence="8" type="ORF">CSSPTR1EN2_LOCUS15647</name>
</gene>
<dbReference type="InterPro" id="IPR036869">
    <property type="entry name" value="J_dom_sf"/>
</dbReference>
<dbReference type="Pfam" id="PF00226">
    <property type="entry name" value="DnaJ"/>
    <property type="match status" value="1"/>
</dbReference>
<accession>A0ABP0UKS6</accession>
<dbReference type="InterPro" id="IPR044632">
    <property type="entry name" value="DNAJC25-like"/>
</dbReference>